<evidence type="ECO:0000313" key="2">
    <source>
        <dbReference type="Proteomes" id="UP001597601"/>
    </source>
</evidence>
<name>A0ABW5XS43_9SPHI</name>
<keyword evidence="2" id="KW-1185">Reference proteome</keyword>
<dbReference type="Proteomes" id="UP001597601">
    <property type="component" value="Unassembled WGS sequence"/>
</dbReference>
<comment type="caution">
    <text evidence="1">The sequence shown here is derived from an EMBL/GenBank/DDBJ whole genome shotgun (WGS) entry which is preliminary data.</text>
</comment>
<dbReference type="EMBL" id="JBHUON010000021">
    <property type="protein sequence ID" value="MFD2866093.1"/>
    <property type="molecule type" value="Genomic_DNA"/>
</dbReference>
<dbReference type="RefSeq" id="WP_377129426.1">
    <property type="nucleotide sequence ID" value="NZ_JBHUON010000021.1"/>
</dbReference>
<proteinExistence type="predicted"/>
<evidence type="ECO:0000313" key="1">
    <source>
        <dbReference type="EMBL" id="MFD2866093.1"/>
    </source>
</evidence>
<dbReference type="PROSITE" id="PS51257">
    <property type="entry name" value="PROKAR_LIPOPROTEIN"/>
    <property type="match status" value="1"/>
</dbReference>
<reference evidence="2" key="1">
    <citation type="journal article" date="2019" name="Int. J. Syst. Evol. Microbiol.">
        <title>The Global Catalogue of Microorganisms (GCM) 10K type strain sequencing project: providing services to taxonomists for standard genome sequencing and annotation.</title>
        <authorList>
            <consortium name="The Broad Institute Genomics Platform"/>
            <consortium name="The Broad Institute Genome Sequencing Center for Infectious Disease"/>
            <person name="Wu L."/>
            <person name="Ma J."/>
        </authorList>
    </citation>
    <scope>NUCLEOTIDE SEQUENCE [LARGE SCALE GENOMIC DNA]</scope>
    <source>
        <strain evidence="2">KCTC 52232</strain>
    </source>
</reference>
<protein>
    <submittedName>
        <fullName evidence="1">Uncharacterized protein</fullName>
    </submittedName>
</protein>
<gene>
    <name evidence="1" type="ORF">ACFSYC_15460</name>
</gene>
<accession>A0ABW5XS43</accession>
<organism evidence="1 2">
    <name type="scientific">Mucilaginibacter antarcticus</name>
    <dbReference type="NCBI Taxonomy" id="1855725"/>
    <lineage>
        <taxon>Bacteria</taxon>
        <taxon>Pseudomonadati</taxon>
        <taxon>Bacteroidota</taxon>
        <taxon>Sphingobacteriia</taxon>
        <taxon>Sphingobacteriales</taxon>
        <taxon>Sphingobacteriaceae</taxon>
        <taxon>Mucilaginibacter</taxon>
    </lineage>
</organism>
<sequence length="339" mass="38000">MKKSFLLSVLVIIIGIAIQGCGNGNKAANTWTNDDIDAEIKKQVSPLNDKLFNAIMASDVNTVRSMLSPTLLQKAGGKIDTLVNSTGKSFNAKAFDVKDEYYTKHHVKKDPDTLLTQKGSDDDYMVTYRAMNEEMYTSVLVSQNLPINCLILVVYGKYGNDWKINILQIGEYTIDGKNSQAFYKLAQKYYDGGDLLDAANMLVLTSQLANPAGDFFKYRNEDTLKNFYAKVMEDANKIYNFPYPIRDIKTIPQIFSITPEFVADKGQQGVYPMIKYRSTIKLTDAEALKAENRALQAIIGKVFPGILQNNPFILYKAYNSTPDGKVPGDNYNFIQKTSN</sequence>